<dbReference type="Proteomes" id="UP000605986">
    <property type="component" value="Unassembled WGS sequence"/>
</dbReference>
<name>A0A8H4KH08_9HYPO</name>
<keyword evidence="2" id="KW-1185">Reference proteome</keyword>
<protein>
    <submittedName>
        <fullName evidence="1">Uncharacterized protein</fullName>
    </submittedName>
</protein>
<sequence length="1134" mass="125504">MLLVFKAIETPWSDFPLNFTFSLSNSALCVALVVRVFQLQAIQLLKAPCKLASIGRVTASAASISNELTLAAAAFNIDFSLLKIEAPQEFNGLRNALSSRRIRDAEGGQHHITARQLGALFEAKVPAIPNLISKYGTRVSEICSGLDEQTQSHLDAGIFAGQTGPDGLNIWAGATSGTGGLAAHFLACLLARIWKPHEATSLWVEIVDRRKQEIVVASGAVEAAALMASQQIISRQQLAVWDASARAWLQTADRDRRNQHIQLNLIINNLRLPVSTSHDPYQSVMDTWISAMKGMELLVLGVSQRVNNGAILLAMSSWHLYSDLEVLLCETKSVHLKDSLMQSSVVTVSAQRSDSQKDGVFWSLPLSRMRFYSPPVTTERQFALDTNRVTTAEFCIAVLGGVTGPWYDDGYQRDDILESILLLENWLGPGSPPWLTMLSNASSLLLRAQGLELQQYCKLLGRGARRGRRFVNGNTKQFAPLFGLTSPSNLFDFLSEPSNGIKSPESKIRVLRKIVESSGIKPEDVIIRYKRLKWPTGSGREEEWIYEYASALPFHRETRKRTHSGTFNAVNAHRRWVPLLPDLEGDSYVLSQAVNCADVPCDCGGKLDFGWQCPCNQEGFGCSEFCHKEGSECNNFKPIHPLSCCGKCSDTCDDCMTNPQNIDIREFLVAPDLDFFQNGELGDIPRQECQKCQDLRLCAGWYNSQRKRQLEAQAEECFFILPDEADYSEDDGSFRMVRKPSTGLERFEFLLGIQETVAVFSKKHVSQSSSRGESCNTLTVVLEDKSVDKLRVLGYLDNLSHESRGVRSLVALAFAEKVYKGLNMATVSMEALMISLQDIRWPDWLSTTRPDGSEVEYIFRAPSADFDVFGGEAKAQLAVSFACVATFESGEFDIDPRALLGTFALSSGDSIYLTSAVTKDPTQALAKTQIRRILGNLGRPELAFLVTTGDPMLGGCDLASWQSVNHEYFDGDFHNAFTGTSLHLTLTDFELPIDVGVRGLRDTQVVILESVVSLCDRGKQLGDLNIIGCLDDPRLTIGCCCRRHGVDEEKAAPVDKKALLKKLEHVRSIDCWDEFFDFPLSKGIIRATGNWQGRIAAVAAGIQKGKKTLLLPQDPCLRCLQDLNMLAQFDLIIA</sequence>
<dbReference type="EMBL" id="JAADJG010000231">
    <property type="protein sequence ID" value="KAF4451057.1"/>
    <property type="molecule type" value="Genomic_DNA"/>
</dbReference>
<dbReference type="OrthoDB" id="5354164at2759"/>
<dbReference type="AlphaFoldDB" id="A0A8H4KH08"/>
<accession>A0A8H4KH08</accession>
<evidence type="ECO:0000313" key="2">
    <source>
        <dbReference type="Proteomes" id="UP000605986"/>
    </source>
</evidence>
<organism evidence="1 2">
    <name type="scientific">Fusarium austroafricanum</name>
    <dbReference type="NCBI Taxonomy" id="2364996"/>
    <lineage>
        <taxon>Eukaryota</taxon>
        <taxon>Fungi</taxon>
        <taxon>Dikarya</taxon>
        <taxon>Ascomycota</taxon>
        <taxon>Pezizomycotina</taxon>
        <taxon>Sordariomycetes</taxon>
        <taxon>Hypocreomycetidae</taxon>
        <taxon>Hypocreales</taxon>
        <taxon>Nectriaceae</taxon>
        <taxon>Fusarium</taxon>
        <taxon>Fusarium concolor species complex</taxon>
    </lineage>
</organism>
<gene>
    <name evidence="1" type="ORF">F53441_5921</name>
</gene>
<comment type="caution">
    <text evidence="1">The sequence shown here is derived from an EMBL/GenBank/DDBJ whole genome shotgun (WGS) entry which is preliminary data.</text>
</comment>
<proteinExistence type="predicted"/>
<reference evidence="1" key="1">
    <citation type="submission" date="2020-01" db="EMBL/GenBank/DDBJ databases">
        <title>Identification and distribution of gene clusters putatively required for synthesis of sphingolipid metabolism inhibitors in phylogenetically diverse species of the filamentous fungus Fusarium.</title>
        <authorList>
            <person name="Kim H.-S."/>
            <person name="Busman M."/>
            <person name="Brown D.W."/>
            <person name="Divon H."/>
            <person name="Uhlig S."/>
            <person name="Proctor R.H."/>
        </authorList>
    </citation>
    <scope>NUCLEOTIDE SEQUENCE</scope>
    <source>
        <strain evidence="1">NRRL 53441</strain>
    </source>
</reference>
<evidence type="ECO:0000313" key="1">
    <source>
        <dbReference type="EMBL" id="KAF4451057.1"/>
    </source>
</evidence>